<evidence type="ECO:0000313" key="1">
    <source>
        <dbReference type="EMBL" id="CAG8726753.1"/>
    </source>
</evidence>
<feature type="non-terminal residue" evidence="1">
    <location>
        <position position="1"/>
    </location>
</feature>
<gene>
    <name evidence="1" type="ORF">GMARGA_LOCUS13999</name>
</gene>
<evidence type="ECO:0000313" key="2">
    <source>
        <dbReference type="Proteomes" id="UP000789901"/>
    </source>
</evidence>
<comment type="caution">
    <text evidence="1">The sequence shown here is derived from an EMBL/GenBank/DDBJ whole genome shotgun (WGS) entry which is preliminary data.</text>
</comment>
<reference evidence="1 2" key="1">
    <citation type="submission" date="2021-06" db="EMBL/GenBank/DDBJ databases">
        <authorList>
            <person name="Kallberg Y."/>
            <person name="Tangrot J."/>
            <person name="Rosling A."/>
        </authorList>
    </citation>
    <scope>NUCLEOTIDE SEQUENCE [LARGE SCALE GENOMIC DNA]</scope>
    <source>
        <strain evidence="1 2">120-4 pot B 10/14</strain>
    </source>
</reference>
<organism evidence="1 2">
    <name type="scientific">Gigaspora margarita</name>
    <dbReference type="NCBI Taxonomy" id="4874"/>
    <lineage>
        <taxon>Eukaryota</taxon>
        <taxon>Fungi</taxon>
        <taxon>Fungi incertae sedis</taxon>
        <taxon>Mucoromycota</taxon>
        <taxon>Glomeromycotina</taxon>
        <taxon>Glomeromycetes</taxon>
        <taxon>Diversisporales</taxon>
        <taxon>Gigasporaceae</taxon>
        <taxon>Gigaspora</taxon>
    </lineage>
</organism>
<proteinExistence type="predicted"/>
<sequence>NNTKEEIVKLVRQMVEVVQEMIRSQAIVPIRPNPAYTYNNTTWKKKDWIILKAHQAEFIARILFLKKDNTALVNYWTLSHTT</sequence>
<dbReference type="EMBL" id="CAJVQB010009108">
    <property type="protein sequence ID" value="CAG8726753.1"/>
    <property type="molecule type" value="Genomic_DNA"/>
</dbReference>
<keyword evidence="2" id="KW-1185">Reference proteome</keyword>
<dbReference type="Proteomes" id="UP000789901">
    <property type="component" value="Unassembled WGS sequence"/>
</dbReference>
<protein>
    <submittedName>
        <fullName evidence="1">35737_t:CDS:1</fullName>
    </submittedName>
</protein>
<name>A0ABN7V5A0_GIGMA</name>
<accession>A0ABN7V5A0</accession>